<dbReference type="InterPro" id="IPR011598">
    <property type="entry name" value="bHLH_dom"/>
</dbReference>
<sequence>MWGQRPPNQGRHVSSMQALNSQVNRKKRRNIMETPWNNWFSDSEISDSGFLQQWEIASSNNNRQDNININQQVVGAAGAAGAAAVGMACDSQNSPQSLHDIVGHSSDHYGSGTKAQETISWNFNLGNNNQMELDHGSCSSSGLMPLDLLPSNPTKHVAFARPKEEQKRELPIQRGMTTTTTLSQAQEHIIAERNRREKLNQKFIALSALIPGLKKADKASVLGDAVRYVKDLQEKVKTQEEQNMERTIESVVFVKKSHVSINDDEGSSSDENNGDKPRLSQLQPFPEIEVKVSRKTVLVRIHCENSKGVLVKVLSEIENMNLIITNNNAMPFLGSSINITVTAQMDVEFSMTVKDIVRKLKSALV</sequence>
<reference evidence="8 9" key="1">
    <citation type="submission" date="2020-08" db="EMBL/GenBank/DDBJ databases">
        <title>Plant Genome Project.</title>
        <authorList>
            <person name="Zhang R.-G."/>
        </authorList>
    </citation>
    <scope>NUCLEOTIDE SEQUENCE [LARGE SCALE GENOMIC DNA]</scope>
    <source>
        <tissue evidence="8">Rhizome</tissue>
    </source>
</reference>
<dbReference type="Pfam" id="PF22754">
    <property type="entry name" value="bHLH-TF_ACT-like_plant"/>
    <property type="match status" value="1"/>
</dbReference>
<keyword evidence="5" id="KW-0539">Nucleus</keyword>
<comment type="similarity">
    <text evidence="2">Belongs to the bHLH protein family.</text>
</comment>
<feature type="domain" description="BHLH" evidence="7">
    <location>
        <begin position="183"/>
        <end position="232"/>
    </location>
</feature>
<dbReference type="EMBL" id="JACMSC010000006">
    <property type="protein sequence ID" value="KAG6519046.1"/>
    <property type="molecule type" value="Genomic_DNA"/>
</dbReference>
<evidence type="ECO:0000256" key="2">
    <source>
        <dbReference type="ARBA" id="ARBA00005510"/>
    </source>
</evidence>
<dbReference type="SMART" id="SM00353">
    <property type="entry name" value="HLH"/>
    <property type="match status" value="1"/>
</dbReference>
<evidence type="ECO:0000313" key="9">
    <source>
        <dbReference type="Proteomes" id="UP000734854"/>
    </source>
</evidence>
<evidence type="ECO:0000259" key="7">
    <source>
        <dbReference type="PROSITE" id="PS50888"/>
    </source>
</evidence>
<dbReference type="Proteomes" id="UP000734854">
    <property type="component" value="Unassembled WGS sequence"/>
</dbReference>
<dbReference type="AlphaFoldDB" id="A0A8J5L9A5"/>
<dbReference type="GO" id="GO:0046983">
    <property type="term" value="F:protein dimerization activity"/>
    <property type="evidence" value="ECO:0007669"/>
    <property type="project" value="InterPro"/>
</dbReference>
<comment type="subcellular location">
    <subcellularLocation>
        <location evidence="1">Nucleus</location>
    </subcellularLocation>
</comment>
<dbReference type="PROSITE" id="PS50888">
    <property type="entry name" value="BHLH"/>
    <property type="match status" value="1"/>
</dbReference>
<dbReference type="Pfam" id="PF00010">
    <property type="entry name" value="HLH"/>
    <property type="match status" value="1"/>
</dbReference>
<protein>
    <recommendedName>
        <fullName evidence="7">BHLH domain-containing protein</fullName>
    </recommendedName>
</protein>
<comment type="caution">
    <text evidence="8">The sequence shown here is derived from an EMBL/GenBank/DDBJ whole genome shotgun (WGS) entry which is preliminary data.</text>
</comment>
<evidence type="ECO:0000256" key="4">
    <source>
        <dbReference type="ARBA" id="ARBA00023163"/>
    </source>
</evidence>
<keyword evidence="3" id="KW-0805">Transcription regulation</keyword>
<dbReference type="PANTHER" id="PTHR45959:SF2">
    <property type="entry name" value="BHLH TRANSCRIPTION FACTOR"/>
    <property type="match status" value="1"/>
</dbReference>
<feature type="compositionally biased region" description="Polar residues" evidence="6">
    <location>
        <begin position="11"/>
        <end position="23"/>
    </location>
</feature>
<name>A0A8J5L9A5_ZINOF</name>
<evidence type="ECO:0000256" key="3">
    <source>
        <dbReference type="ARBA" id="ARBA00023015"/>
    </source>
</evidence>
<feature type="region of interest" description="Disordered" evidence="6">
    <location>
        <begin position="261"/>
        <end position="280"/>
    </location>
</feature>
<gene>
    <name evidence="8" type="ORF">ZIOFF_022535</name>
</gene>
<keyword evidence="4" id="KW-0804">Transcription</keyword>
<evidence type="ECO:0000256" key="6">
    <source>
        <dbReference type="SAM" id="MobiDB-lite"/>
    </source>
</evidence>
<organism evidence="8 9">
    <name type="scientific">Zingiber officinale</name>
    <name type="common">Ginger</name>
    <name type="synonym">Amomum zingiber</name>
    <dbReference type="NCBI Taxonomy" id="94328"/>
    <lineage>
        <taxon>Eukaryota</taxon>
        <taxon>Viridiplantae</taxon>
        <taxon>Streptophyta</taxon>
        <taxon>Embryophyta</taxon>
        <taxon>Tracheophyta</taxon>
        <taxon>Spermatophyta</taxon>
        <taxon>Magnoliopsida</taxon>
        <taxon>Liliopsida</taxon>
        <taxon>Zingiberales</taxon>
        <taxon>Zingiberaceae</taxon>
        <taxon>Zingiber</taxon>
    </lineage>
</organism>
<evidence type="ECO:0000256" key="5">
    <source>
        <dbReference type="ARBA" id="ARBA00023242"/>
    </source>
</evidence>
<dbReference type="InterPro" id="IPR052610">
    <property type="entry name" value="bHLH_transcription_regulator"/>
</dbReference>
<dbReference type="CDD" id="cd11452">
    <property type="entry name" value="bHLH_AtNAI1_like"/>
    <property type="match status" value="1"/>
</dbReference>
<dbReference type="GO" id="GO:0005634">
    <property type="term" value="C:nucleus"/>
    <property type="evidence" value="ECO:0007669"/>
    <property type="project" value="UniProtKB-SubCell"/>
</dbReference>
<keyword evidence="9" id="KW-1185">Reference proteome</keyword>
<dbReference type="InterPro" id="IPR054502">
    <property type="entry name" value="bHLH-TF_ACT-like_plant"/>
</dbReference>
<dbReference type="InterPro" id="IPR036638">
    <property type="entry name" value="HLH_DNA-bd_sf"/>
</dbReference>
<dbReference type="Gene3D" id="4.10.280.10">
    <property type="entry name" value="Helix-loop-helix DNA-binding domain"/>
    <property type="match status" value="1"/>
</dbReference>
<feature type="region of interest" description="Disordered" evidence="6">
    <location>
        <begin position="1"/>
        <end position="24"/>
    </location>
</feature>
<evidence type="ECO:0000313" key="8">
    <source>
        <dbReference type="EMBL" id="KAG6519046.1"/>
    </source>
</evidence>
<proteinExistence type="inferred from homology"/>
<dbReference type="SUPFAM" id="SSF47459">
    <property type="entry name" value="HLH, helix-loop-helix DNA-binding domain"/>
    <property type="match status" value="1"/>
</dbReference>
<accession>A0A8J5L9A5</accession>
<evidence type="ECO:0000256" key="1">
    <source>
        <dbReference type="ARBA" id="ARBA00004123"/>
    </source>
</evidence>
<dbReference type="PANTHER" id="PTHR45959">
    <property type="entry name" value="BHLH TRANSCRIPTION FACTOR"/>
    <property type="match status" value="1"/>
</dbReference>